<dbReference type="PANTHER" id="PTHR20842">
    <property type="entry name" value="PROTEASE S51 ALPHA-ASPARTYL DIPEPTIDASE"/>
    <property type="match status" value="1"/>
</dbReference>
<dbReference type="EMBL" id="JAKIKS010000132">
    <property type="protein sequence ID" value="MCL1127162.1"/>
    <property type="molecule type" value="Genomic_DNA"/>
</dbReference>
<evidence type="ECO:0000256" key="3">
    <source>
        <dbReference type="ARBA" id="ARBA00022801"/>
    </source>
</evidence>
<keyword evidence="2" id="KW-0645">Protease</keyword>
<dbReference type="InterPro" id="IPR005320">
    <property type="entry name" value="Peptidase_S51"/>
</dbReference>
<keyword evidence="4" id="KW-0720">Serine protease</keyword>
<accession>A0ABT0LHI1</accession>
<evidence type="ECO:0000313" key="6">
    <source>
        <dbReference type="Proteomes" id="UP001203423"/>
    </source>
</evidence>
<dbReference type="Proteomes" id="UP001203423">
    <property type="component" value="Unassembled WGS sequence"/>
</dbReference>
<sequence length="233" mass="25497">MNVYKSAGFDVIEKNDKVIKMQMTLALISNIETKGGKEAITLALTDCHSQKPQVGYIASEPDTARIYFTQTKRIYDELSAELSTYVELEAGFDDVTFQHLLTLDAIHLSGGDTYRFLFALKQRNLMPALCDYVRNGGVLIGGSAGAMIMTPSIITASLCGDVDNVGIKVLSGLGVVPFIFVPHHIKNAEAIHDVRQLVNSEGVKCYLCSDDDSLVLLEGQDQWQLLGEPVLVI</sequence>
<reference evidence="5 6" key="1">
    <citation type="submission" date="2022-01" db="EMBL/GenBank/DDBJ databases">
        <title>Whole genome-based taxonomy of the Shewanellaceae.</title>
        <authorList>
            <person name="Martin-Rodriguez A.J."/>
        </authorList>
    </citation>
    <scope>NUCLEOTIDE SEQUENCE [LARGE SCALE GENOMIC DNA]</scope>
    <source>
        <strain evidence="5 6">DSM 17177</strain>
    </source>
</reference>
<dbReference type="Pfam" id="PF03575">
    <property type="entry name" value="Peptidase_S51"/>
    <property type="match status" value="1"/>
</dbReference>
<organism evidence="5 6">
    <name type="scientific">Shewanella surugensis</name>
    <dbReference type="NCBI Taxonomy" id="212020"/>
    <lineage>
        <taxon>Bacteria</taxon>
        <taxon>Pseudomonadati</taxon>
        <taxon>Pseudomonadota</taxon>
        <taxon>Gammaproteobacteria</taxon>
        <taxon>Alteromonadales</taxon>
        <taxon>Shewanellaceae</taxon>
        <taxon>Shewanella</taxon>
    </lineage>
</organism>
<evidence type="ECO:0000313" key="5">
    <source>
        <dbReference type="EMBL" id="MCL1127162.1"/>
    </source>
</evidence>
<keyword evidence="6" id="KW-1185">Reference proteome</keyword>
<comment type="caution">
    <text evidence="5">The sequence shown here is derived from an EMBL/GenBank/DDBJ whole genome shotgun (WGS) entry which is preliminary data.</text>
</comment>
<comment type="similarity">
    <text evidence="1">Belongs to the peptidase S51 family.</text>
</comment>
<dbReference type="InterPro" id="IPR029062">
    <property type="entry name" value="Class_I_gatase-like"/>
</dbReference>
<evidence type="ECO:0000256" key="2">
    <source>
        <dbReference type="ARBA" id="ARBA00022670"/>
    </source>
</evidence>
<evidence type="ECO:0000256" key="4">
    <source>
        <dbReference type="ARBA" id="ARBA00022825"/>
    </source>
</evidence>
<proteinExistence type="inferred from homology"/>
<dbReference type="PANTHER" id="PTHR20842:SF0">
    <property type="entry name" value="ALPHA-ASPARTYL DIPEPTIDASE"/>
    <property type="match status" value="1"/>
</dbReference>
<gene>
    <name evidence="5" type="ORF">L2764_22430</name>
</gene>
<dbReference type="Gene3D" id="3.40.50.880">
    <property type="match status" value="1"/>
</dbReference>
<dbReference type="SUPFAM" id="SSF52317">
    <property type="entry name" value="Class I glutamine amidotransferase-like"/>
    <property type="match status" value="1"/>
</dbReference>
<protein>
    <submittedName>
        <fullName evidence="5">Type 1 glutamine amidotransferase-like domain-containing protein</fullName>
    </submittedName>
</protein>
<keyword evidence="3" id="KW-0378">Hydrolase</keyword>
<dbReference type="RefSeq" id="WP_248942558.1">
    <property type="nucleotide sequence ID" value="NZ_JAKIKS010000132.1"/>
</dbReference>
<evidence type="ECO:0000256" key="1">
    <source>
        <dbReference type="ARBA" id="ARBA00006534"/>
    </source>
</evidence>
<name>A0ABT0LHI1_9GAMM</name>